<dbReference type="InterPro" id="IPR029032">
    <property type="entry name" value="AhpD-like"/>
</dbReference>
<evidence type="ECO:0000313" key="3">
    <source>
        <dbReference type="Proteomes" id="UP001217838"/>
    </source>
</evidence>
<dbReference type="InterPro" id="IPR003779">
    <property type="entry name" value="CMD-like"/>
</dbReference>
<dbReference type="PANTHER" id="PTHR34846">
    <property type="entry name" value="4-CARBOXYMUCONOLACTONE DECARBOXYLASE FAMILY PROTEIN (AFU_ORTHOLOGUE AFUA_6G11590)"/>
    <property type="match status" value="1"/>
</dbReference>
<evidence type="ECO:0000313" key="2">
    <source>
        <dbReference type="EMBL" id="MDC0666770.1"/>
    </source>
</evidence>
<dbReference type="InterPro" id="IPR004675">
    <property type="entry name" value="AhpD_core"/>
</dbReference>
<dbReference type="NCBIfam" id="TIGR00778">
    <property type="entry name" value="ahpD_dom"/>
    <property type="match status" value="1"/>
</dbReference>
<sequence length="143" mass="16504">MSSSHPIRYDQQIPDVFKALQALHQAVDTHGLDRTIHHLVLIRASQINGCAGCIKMHLRDARQHGETQDRLDRIIVWDHVDEFSEREKAALAWTESLTVLDRKTDYGPLRARLREHFSDEQIAALTTTVGMINFWNRLQISTH</sequence>
<evidence type="ECO:0000259" key="1">
    <source>
        <dbReference type="Pfam" id="PF02627"/>
    </source>
</evidence>
<accession>A0ABT5AY44</accession>
<gene>
    <name evidence="2" type="ORF">POL58_03445</name>
</gene>
<dbReference type="Gene3D" id="1.20.1290.10">
    <property type="entry name" value="AhpD-like"/>
    <property type="match status" value="1"/>
</dbReference>
<dbReference type="SUPFAM" id="SSF69118">
    <property type="entry name" value="AhpD-like"/>
    <property type="match status" value="1"/>
</dbReference>
<proteinExistence type="predicted"/>
<organism evidence="2 3">
    <name type="scientific">Nannocystis radixulma</name>
    <dbReference type="NCBI Taxonomy" id="2995305"/>
    <lineage>
        <taxon>Bacteria</taxon>
        <taxon>Pseudomonadati</taxon>
        <taxon>Myxococcota</taxon>
        <taxon>Polyangia</taxon>
        <taxon>Nannocystales</taxon>
        <taxon>Nannocystaceae</taxon>
        <taxon>Nannocystis</taxon>
    </lineage>
</organism>
<dbReference type="RefSeq" id="WP_271994470.1">
    <property type="nucleotide sequence ID" value="NZ_JAQNDN010000001.1"/>
</dbReference>
<reference evidence="2 3" key="1">
    <citation type="submission" date="2022-11" db="EMBL/GenBank/DDBJ databases">
        <title>Minimal conservation of predation-associated metabolite biosynthetic gene clusters underscores biosynthetic potential of Myxococcota including descriptions for ten novel species: Archangium lansinium sp. nov., Myxococcus landrumus sp. nov., Nannocystis bai.</title>
        <authorList>
            <person name="Ahearne A."/>
            <person name="Stevens C."/>
            <person name="Dowd S."/>
        </authorList>
    </citation>
    <scope>NUCLEOTIDE SEQUENCE [LARGE SCALE GENOMIC DNA]</scope>
    <source>
        <strain evidence="2 3">NCELM</strain>
    </source>
</reference>
<dbReference type="Pfam" id="PF02627">
    <property type="entry name" value="CMD"/>
    <property type="match status" value="1"/>
</dbReference>
<comment type="caution">
    <text evidence="2">The sequence shown here is derived from an EMBL/GenBank/DDBJ whole genome shotgun (WGS) entry which is preliminary data.</text>
</comment>
<dbReference type="Proteomes" id="UP001217838">
    <property type="component" value="Unassembled WGS sequence"/>
</dbReference>
<dbReference type="EMBL" id="JAQNDN010000001">
    <property type="protein sequence ID" value="MDC0666770.1"/>
    <property type="molecule type" value="Genomic_DNA"/>
</dbReference>
<dbReference type="PANTHER" id="PTHR34846:SF10">
    <property type="entry name" value="CYTOPLASMIC PROTEIN"/>
    <property type="match status" value="1"/>
</dbReference>
<name>A0ABT5AY44_9BACT</name>
<feature type="domain" description="Carboxymuconolactone decarboxylase-like" evidence="1">
    <location>
        <begin position="14"/>
        <end position="95"/>
    </location>
</feature>
<protein>
    <submittedName>
        <fullName evidence="2">Carboxymuconolactone decarboxylase family protein</fullName>
    </submittedName>
</protein>
<keyword evidence="3" id="KW-1185">Reference proteome</keyword>